<dbReference type="AlphaFoldDB" id="Q0AKP2"/>
<dbReference type="EMBL" id="CP000449">
    <property type="protein sequence ID" value="ABI67151.1"/>
    <property type="molecule type" value="Genomic_DNA"/>
</dbReference>
<evidence type="ECO:0000313" key="2">
    <source>
        <dbReference type="Proteomes" id="UP000001964"/>
    </source>
</evidence>
<dbReference type="RefSeq" id="WP_011644795.1">
    <property type="nucleotide sequence ID" value="NC_008347.1"/>
</dbReference>
<accession>Q0AKP2</accession>
<evidence type="ECO:0000313" key="1">
    <source>
        <dbReference type="EMBL" id="ABI67151.1"/>
    </source>
</evidence>
<sequence>MDALPQEAQLALTSFLIALAVGGPVALFGAATSITWLRRIGSFMVRRRLVTGLLASLLGGAGLFGSGLADVGPDMVANLIGTFFV</sequence>
<name>Q0AKP2_MARMM</name>
<organism evidence="1 2">
    <name type="scientific">Maricaulis maris (strain MCS10)</name>
    <name type="common">Caulobacter maris</name>
    <dbReference type="NCBI Taxonomy" id="394221"/>
    <lineage>
        <taxon>Bacteria</taxon>
        <taxon>Pseudomonadati</taxon>
        <taxon>Pseudomonadota</taxon>
        <taxon>Alphaproteobacteria</taxon>
        <taxon>Maricaulales</taxon>
        <taxon>Maricaulaceae</taxon>
        <taxon>Maricaulis</taxon>
    </lineage>
</organism>
<reference evidence="1 2" key="1">
    <citation type="submission" date="2006-08" db="EMBL/GenBank/DDBJ databases">
        <title>Complete sequence of Maricaulis maris MCS10.</title>
        <authorList>
            <consortium name="US DOE Joint Genome Institute"/>
            <person name="Copeland A."/>
            <person name="Lucas S."/>
            <person name="Lapidus A."/>
            <person name="Barry K."/>
            <person name="Detter J.C."/>
            <person name="Glavina del Rio T."/>
            <person name="Hammon N."/>
            <person name="Israni S."/>
            <person name="Dalin E."/>
            <person name="Tice H."/>
            <person name="Pitluck S."/>
            <person name="Saunders E."/>
            <person name="Brettin T."/>
            <person name="Bruce D."/>
            <person name="Han C."/>
            <person name="Tapia R."/>
            <person name="Gilna P."/>
            <person name="Schmutz J."/>
            <person name="Larimer F."/>
            <person name="Land M."/>
            <person name="Hauser L."/>
            <person name="Kyrpides N."/>
            <person name="Mikhailova N."/>
            <person name="Viollier P."/>
            <person name="Stephens C."/>
            <person name="Richardson P."/>
        </authorList>
    </citation>
    <scope>NUCLEOTIDE SEQUENCE [LARGE SCALE GENOMIC DNA]</scope>
    <source>
        <strain evidence="1 2">MCS10</strain>
    </source>
</reference>
<protein>
    <submittedName>
        <fullName evidence="1">Uncharacterized protein</fullName>
    </submittedName>
</protein>
<keyword evidence="2" id="KW-1185">Reference proteome</keyword>
<dbReference type="KEGG" id="mmr:Mmar10_2870"/>
<dbReference type="HOGENOM" id="CLU_2508816_0_0_5"/>
<dbReference type="Proteomes" id="UP000001964">
    <property type="component" value="Chromosome"/>
</dbReference>
<gene>
    <name evidence="1" type="ordered locus">Mmar10_2870</name>
</gene>
<proteinExistence type="predicted"/>
<dbReference type="OrthoDB" id="9968732at2"/>